<evidence type="ECO:0000313" key="14">
    <source>
        <dbReference type="Proteomes" id="UP000271098"/>
    </source>
</evidence>
<evidence type="ECO:0000256" key="12">
    <source>
        <dbReference type="ARBA" id="ARBA00047353"/>
    </source>
</evidence>
<gene>
    <name evidence="13" type="ORF">GPUH_LOCUS11266</name>
</gene>
<comment type="pathway">
    <text evidence="3">Protein modification; protein glycosylation.</text>
</comment>
<keyword evidence="7" id="KW-0812">Transmembrane</keyword>
<dbReference type="AlphaFoldDB" id="A0A183DRC5"/>
<dbReference type="WBParaSite" id="GPUH_0001127901-mRNA-1">
    <property type="protein sequence ID" value="GPUH_0001127901-mRNA-1"/>
    <property type="gene ID" value="GPUH_0001127901"/>
</dbReference>
<evidence type="ECO:0000256" key="2">
    <source>
        <dbReference type="ARBA" id="ARBA00004586"/>
    </source>
</evidence>
<protein>
    <recommendedName>
        <fullName evidence="5">ditrans,polycis-polyprenyl diphosphate synthase [(2E,6E)-farnesyldiphosphate specific]</fullName>
        <ecNumber evidence="5">2.5.1.87</ecNumber>
    </recommendedName>
</protein>
<dbReference type="UniPathway" id="UPA00378"/>
<dbReference type="PANTHER" id="PTHR21528:SF0">
    <property type="entry name" value="DEHYDRODOLICHYL DIPHOSPHATE SYNTHASE COMPLEX SUBUNIT NUS1"/>
    <property type="match status" value="1"/>
</dbReference>
<evidence type="ECO:0000256" key="10">
    <source>
        <dbReference type="ARBA" id="ARBA00022989"/>
    </source>
</evidence>
<dbReference type="EC" id="2.5.1.87" evidence="5"/>
<dbReference type="Pfam" id="PF01255">
    <property type="entry name" value="Prenyltransf"/>
    <property type="match status" value="1"/>
</dbReference>
<dbReference type="GO" id="GO:1904423">
    <property type="term" value="C:dehydrodolichyl diphosphate synthase complex"/>
    <property type="evidence" value="ECO:0007669"/>
    <property type="project" value="InterPro"/>
</dbReference>
<proteinExistence type="inferred from homology"/>
<name>A0A183DRC5_9BILA</name>
<keyword evidence="11" id="KW-0472">Membrane</keyword>
<keyword evidence="9" id="KW-0460">Magnesium</keyword>
<accession>A0A183DRC5</accession>
<comment type="subcellular location">
    <subcellularLocation>
        <location evidence="2">Endoplasmic reticulum membrane</location>
    </subcellularLocation>
</comment>
<dbReference type="GO" id="GO:0045547">
    <property type="term" value="F:ditrans,polycis-polyprenyl diphosphate synthase [(2E,6E)-farnesyl diphosphate specific] activity"/>
    <property type="evidence" value="ECO:0007669"/>
    <property type="project" value="UniProtKB-EC"/>
</dbReference>
<dbReference type="Gene3D" id="3.40.1180.10">
    <property type="entry name" value="Decaprenyl diphosphate synthase-like"/>
    <property type="match status" value="1"/>
</dbReference>
<evidence type="ECO:0000256" key="1">
    <source>
        <dbReference type="ARBA" id="ARBA00001946"/>
    </source>
</evidence>
<dbReference type="Proteomes" id="UP000271098">
    <property type="component" value="Unassembled WGS sequence"/>
</dbReference>
<dbReference type="PANTHER" id="PTHR21528">
    <property type="entry name" value="DEHYDRODOLICHYL DIPHOSPHATE SYNTHASE COMPLEX SUBUNIT NUS1"/>
    <property type="match status" value="1"/>
</dbReference>
<reference evidence="15" key="1">
    <citation type="submission" date="2016-06" db="UniProtKB">
        <authorList>
            <consortium name="WormBaseParasite"/>
        </authorList>
    </citation>
    <scope>IDENTIFICATION</scope>
</reference>
<dbReference type="SUPFAM" id="SSF64005">
    <property type="entry name" value="Undecaprenyl diphosphate synthase"/>
    <property type="match status" value="1"/>
</dbReference>
<dbReference type="InterPro" id="IPR001441">
    <property type="entry name" value="UPP_synth-like"/>
</dbReference>
<evidence type="ECO:0000313" key="15">
    <source>
        <dbReference type="WBParaSite" id="GPUH_0001127901-mRNA-1"/>
    </source>
</evidence>
<evidence type="ECO:0000256" key="7">
    <source>
        <dbReference type="ARBA" id="ARBA00022692"/>
    </source>
</evidence>
<dbReference type="GO" id="GO:0005789">
    <property type="term" value="C:endoplasmic reticulum membrane"/>
    <property type="evidence" value="ECO:0007669"/>
    <property type="project" value="UniProtKB-SubCell"/>
</dbReference>
<evidence type="ECO:0000256" key="9">
    <source>
        <dbReference type="ARBA" id="ARBA00022842"/>
    </source>
</evidence>
<dbReference type="InterPro" id="IPR036424">
    <property type="entry name" value="UPP_synth-like_sf"/>
</dbReference>
<evidence type="ECO:0000256" key="6">
    <source>
        <dbReference type="ARBA" id="ARBA00022679"/>
    </source>
</evidence>
<keyword evidence="14" id="KW-1185">Reference proteome</keyword>
<dbReference type="OrthoDB" id="19639at2759"/>
<evidence type="ECO:0000256" key="8">
    <source>
        <dbReference type="ARBA" id="ARBA00022824"/>
    </source>
</evidence>
<comment type="cofactor">
    <cofactor evidence="1">
        <name>Mg(2+)</name>
        <dbReference type="ChEBI" id="CHEBI:18420"/>
    </cofactor>
</comment>
<dbReference type="EMBL" id="UYRT01078452">
    <property type="protein sequence ID" value="VDN18553.1"/>
    <property type="molecule type" value="Genomic_DNA"/>
</dbReference>
<evidence type="ECO:0000256" key="4">
    <source>
        <dbReference type="ARBA" id="ARBA00005432"/>
    </source>
</evidence>
<comment type="catalytic activity">
    <reaction evidence="12">
        <text>n isopentenyl diphosphate + (2E,6E)-farnesyl diphosphate = a di-trans,poly-cis-polyprenyl diphosphate + n diphosphate</text>
        <dbReference type="Rhea" id="RHEA:53008"/>
        <dbReference type="Rhea" id="RHEA-COMP:19494"/>
        <dbReference type="ChEBI" id="CHEBI:33019"/>
        <dbReference type="ChEBI" id="CHEBI:128769"/>
        <dbReference type="ChEBI" id="CHEBI:136960"/>
        <dbReference type="ChEBI" id="CHEBI:175763"/>
        <dbReference type="EC" id="2.5.1.87"/>
    </reaction>
</comment>
<keyword evidence="10" id="KW-1133">Transmembrane helix</keyword>
<sequence length="236" mass="26898">MFNVVLECLRFAYTFLEVLLNYISKPSHLINTLLHRDGDSNQYIGGASGGQESVHTIRGTALFQEALSKLLIHSSRAGIRRVTLYDPWSYISSKQEILRHLTQNLMLKSCSKNCSIVFCEAEDNSFPTGPQCTTVKILSGNDGRQSLVRACRKLCRSHEPAEITLERVSKCLAQEHIYEPDFLLRIGDLETLAGYPAWALRVTEILSLRNLASNFSYRQFLSYLHDYSSRDRRFGR</sequence>
<evidence type="ECO:0000313" key="13">
    <source>
        <dbReference type="EMBL" id="VDN18553.1"/>
    </source>
</evidence>
<dbReference type="InterPro" id="IPR038887">
    <property type="entry name" value="Nus1/NgBR"/>
</dbReference>
<reference evidence="13 14" key="2">
    <citation type="submission" date="2018-11" db="EMBL/GenBank/DDBJ databases">
        <authorList>
            <consortium name="Pathogen Informatics"/>
        </authorList>
    </citation>
    <scope>NUCLEOTIDE SEQUENCE [LARGE SCALE GENOMIC DNA]</scope>
</reference>
<comment type="similarity">
    <text evidence="4">Belongs to the UPP synthase family.</text>
</comment>
<evidence type="ECO:0000256" key="3">
    <source>
        <dbReference type="ARBA" id="ARBA00004922"/>
    </source>
</evidence>
<evidence type="ECO:0000256" key="11">
    <source>
        <dbReference type="ARBA" id="ARBA00023136"/>
    </source>
</evidence>
<evidence type="ECO:0000256" key="5">
    <source>
        <dbReference type="ARBA" id="ARBA00012596"/>
    </source>
</evidence>
<keyword evidence="6" id="KW-0808">Transferase</keyword>
<organism evidence="15">
    <name type="scientific">Gongylonema pulchrum</name>
    <dbReference type="NCBI Taxonomy" id="637853"/>
    <lineage>
        <taxon>Eukaryota</taxon>
        <taxon>Metazoa</taxon>
        <taxon>Ecdysozoa</taxon>
        <taxon>Nematoda</taxon>
        <taxon>Chromadorea</taxon>
        <taxon>Rhabditida</taxon>
        <taxon>Spirurina</taxon>
        <taxon>Spiruromorpha</taxon>
        <taxon>Spiruroidea</taxon>
        <taxon>Gongylonematidae</taxon>
        <taxon>Gongylonema</taxon>
    </lineage>
</organism>
<keyword evidence="8" id="KW-0256">Endoplasmic reticulum</keyword>